<dbReference type="Proteomes" id="UP000245845">
    <property type="component" value="Unassembled WGS sequence"/>
</dbReference>
<evidence type="ECO:0000313" key="1">
    <source>
        <dbReference type="EMBL" id="PWJ29514.1"/>
    </source>
</evidence>
<sequence>MIIMGDKEKFKYLQMGVQEETGVNEVVATCNKSYADMKVIAILNIYRFINQPVIDMYYPETMNDDVLEALNTLFDSDLLPQGFR</sequence>
<keyword evidence="2" id="KW-1185">Reference proteome</keyword>
<evidence type="ECO:0000313" key="2">
    <source>
        <dbReference type="Proteomes" id="UP000245845"/>
    </source>
</evidence>
<proteinExistence type="predicted"/>
<comment type="caution">
    <text evidence="1">The sequence shown here is derived from an EMBL/GenBank/DDBJ whole genome shotgun (WGS) entry which is preliminary data.</text>
</comment>
<gene>
    <name evidence="1" type="ORF">A8806_106253</name>
</gene>
<name>A0A2Y9BEP5_9FIRM</name>
<dbReference type="EMBL" id="QGDL01000006">
    <property type="protein sequence ID" value="PWJ29514.1"/>
    <property type="molecule type" value="Genomic_DNA"/>
</dbReference>
<dbReference type="AlphaFoldDB" id="A0A2Y9BEP5"/>
<organism evidence="1 2">
    <name type="scientific">Faecalicatena orotica</name>
    <dbReference type="NCBI Taxonomy" id="1544"/>
    <lineage>
        <taxon>Bacteria</taxon>
        <taxon>Bacillati</taxon>
        <taxon>Bacillota</taxon>
        <taxon>Clostridia</taxon>
        <taxon>Lachnospirales</taxon>
        <taxon>Lachnospiraceae</taxon>
        <taxon>Faecalicatena</taxon>
    </lineage>
</organism>
<protein>
    <submittedName>
        <fullName evidence="1">Uncharacterized protein</fullName>
    </submittedName>
</protein>
<reference evidence="1 2" key="1">
    <citation type="submission" date="2018-05" db="EMBL/GenBank/DDBJ databases">
        <title>The Hungate 1000. A catalogue of reference genomes from the rumen microbiome.</title>
        <authorList>
            <person name="Kelly W."/>
        </authorList>
    </citation>
    <scope>NUCLEOTIDE SEQUENCE [LARGE SCALE GENOMIC DNA]</scope>
    <source>
        <strain evidence="1 2">NLAE-zl-C242</strain>
    </source>
</reference>
<accession>A0A2Y9BEP5</accession>